<organism evidence="2 3">
    <name type="scientific">Rhizopogon vinicolor AM-OR11-026</name>
    <dbReference type="NCBI Taxonomy" id="1314800"/>
    <lineage>
        <taxon>Eukaryota</taxon>
        <taxon>Fungi</taxon>
        <taxon>Dikarya</taxon>
        <taxon>Basidiomycota</taxon>
        <taxon>Agaricomycotina</taxon>
        <taxon>Agaricomycetes</taxon>
        <taxon>Agaricomycetidae</taxon>
        <taxon>Boletales</taxon>
        <taxon>Suillineae</taxon>
        <taxon>Rhizopogonaceae</taxon>
        <taxon>Rhizopogon</taxon>
    </lineage>
</organism>
<dbReference type="Proteomes" id="UP000092154">
    <property type="component" value="Unassembled WGS sequence"/>
</dbReference>
<accession>A0A1B7N9R2</accession>
<reference evidence="2 3" key="1">
    <citation type="submission" date="2016-06" db="EMBL/GenBank/DDBJ databases">
        <title>Comparative genomics of the ectomycorrhizal sister species Rhizopogon vinicolor and Rhizopogon vesiculosus (Basidiomycota: Boletales) reveals a divergence of the mating type B locus.</title>
        <authorList>
            <consortium name="DOE Joint Genome Institute"/>
            <person name="Mujic A.B."/>
            <person name="Kuo A."/>
            <person name="Tritt A."/>
            <person name="Lipzen A."/>
            <person name="Chen C."/>
            <person name="Johnson J."/>
            <person name="Sharma A."/>
            <person name="Barry K."/>
            <person name="Grigoriev I.V."/>
            <person name="Spatafora J.W."/>
        </authorList>
    </citation>
    <scope>NUCLEOTIDE SEQUENCE [LARGE SCALE GENOMIC DNA]</scope>
    <source>
        <strain evidence="2 3">AM-OR11-026</strain>
    </source>
</reference>
<name>A0A1B7N9R2_9AGAM</name>
<protein>
    <submittedName>
        <fullName evidence="2">Uncharacterized protein</fullName>
    </submittedName>
</protein>
<dbReference type="InParanoid" id="A0A1B7N9R2"/>
<dbReference type="EMBL" id="KV448176">
    <property type="protein sequence ID" value="OAX41590.1"/>
    <property type="molecule type" value="Genomic_DNA"/>
</dbReference>
<dbReference type="AlphaFoldDB" id="A0A1B7N9R2"/>
<evidence type="ECO:0000256" key="1">
    <source>
        <dbReference type="SAM" id="MobiDB-lite"/>
    </source>
</evidence>
<evidence type="ECO:0000313" key="2">
    <source>
        <dbReference type="EMBL" id="OAX41590.1"/>
    </source>
</evidence>
<evidence type="ECO:0000313" key="3">
    <source>
        <dbReference type="Proteomes" id="UP000092154"/>
    </source>
</evidence>
<gene>
    <name evidence="2" type="ORF">K503DRAFT_767526</name>
</gene>
<feature type="region of interest" description="Disordered" evidence="1">
    <location>
        <begin position="67"/>
        <end position="90"/>
    </location>
</feature>
<feature type="compositionally biased region" description="Low complexity" evidence="1">
    <location>
        <begin position="71"/>
        <end position="80"/>
    </location>
</feature>
<sequence length="90" mass="9798">MRFKLSRTYEMFVLPTNPAFKLQTSPRLHPTCSLLSTQSTQHALLALSTTLALPGLSLLFPPHSTLPPPSTSLHLSTTPPASHESILPEP</sequence>
<keyword evidence="3" id="KW-1185">Reference proteome</keyword>
<proteinExistence type="predicted"/>